<accession>A0ABM9I546</accession>
<sequence length="31" mass="3333">MGYAEPAPSGAEGLTRPTIHVHLNAEWNNQA</sequence>
<keyword evidence="2" id="KW-1185">Reference proteome</keyword>
<organism evidence="1 2">
    <name type="scientific">Methylocaldum szegediense</name>
    <dbReference type="NCBI Taxonomy" id="73780"/>
    <lineage>
        <taxon>Bacteria</taxon>
        <taxon>Pseudomonadati</taxon>
        <taxon>Pseudomonadota</taxon>
        <taxon>Gammaproteobacteria</taxon>
        <taxon>Methylococcales</taxon>
        <taxon>Methylococcaceae</taxon>
        <taxon>Methylocaldum</taxon>
    </lineage>
</organism>
<reference evidence="1 2" key="1">
    <citation type="submission" date="2023-03" db="EMBL/GenBank/DDBJ databases">
        <authorList>
            <person name="Pearce D."/>
        </authorList>
    </citation>
    <scope>NUCLEOTIDE SEQUENCE [LARGE SCALE GENOMIC DNA]</scope>
    <source>
        <strain evidence="1">Msz</strain>
    </source>
</reference>
<evidence type="ECO:0000313" key="1">
    <source>
        <dbReference type="EMBL" id="CAI8898038.1"/>
    </source>
</evidence>
<gene>
    <name evidence="1" type="ORF">MSZNOR_3383</name>
</gene>
<dbReference type="Proteomes" id="UP001162030">
    <property type="component" value="Chromosome"/>
</dbReference>
<evidence type="ECO:0000313" key="2">
    <source>
        <dbReference type="Proteomes" id="UP001162030"/>
    </source>
</evidence>
<dbReference type="EMBL" id="OX458333">
    <property type="protein sequence ID" value="CAI8898038.1"/>
    <property type="molecule type" value="Genomic_DNA"/>
</dbReference>
<protein>
    <submittedName>
        <fullName evidence="1">Uncharacterized protein</fullName>
    </submittedName>
</protein>
<name>A0ABM9I546_9GAMM</name>
<proteinExistence type="predicted"/>